<sequence length="239" mass="26753">MAAINYPPYDSLPLRGGKRSAWAIWNRDGVPDHLGALNHLDSVARCAAAREVVHGESFQLDWAYDEIGKPAFGRQGLTHNVIDYHKVTGEMAHDDVITFNTQCGSQWDGFMHYADQNLASYYNGVKHGQNTIQDPASHSIHCLSVQDMKLIAEHQGVQFSHGDILIVRTGFLKWYREAPEQARSDAFDALRFAGVQQGTEMQRWLWDSRFAAVAGDAVIHLLATGQCFTNGFCPMLAYR</sequence>
<dbReference type="PANTHER" id="PTHR34861:SF10">
    <property type="entry name" value="CYCLASE"/>
    <property type="match status" value="1"/>
</dbReference>
<evidence type="ECO:0008006" key="4">
    <source>
        <dbReference type="Google" id="ProtNLM"/>
    </source>
</evidence>
<evidence type="ECO:0000313" key="2">
    <source>
        <dbReference type="EMBL" id="OAG38864.1"/>
    </source>
</evidence>
<dbReference type="Pfam" id="PF04199">
    <property type="entry name" value="Cyclase"/>
    <property type="match status" value="1"/>
</dbReference>
<dbReference type="GO" id="GO:0004061">
    <property type="term" value="F:arylformamidase activity"/>
    <property type="evidence" value="ECO:0007669"/>
    <property type="project" value="InterPro"/>
</dbReference>
<dbReference type="GO" id="GO:0019441">
    <property type="term" value="P:L-tryptophan catabolic process to kynurenine"/>
    <property type="evidence" value="ECO:0007669"/>
    <property type="project" value="InterPro"/>
</dbReference>
<dbReference type="EMBL" id="LVKK01000050">
    <property type="protein sequence ID" value="OAG38864.1"/>
    <property type="molecule type" value="Genomic_DNA"/>
</dbReference>
<protein>
    <recommendedName>
        <fullName evidence="4">Cyclase</fullName>
    </recommendedName>
</protein>
<evidence type="ECO:0000313" key="3">
    <source>
        <dbReference type="Proteomes" id="UP000077002"/>
    </source>
</evidence>
<accession>A0A177F3G0</accession>
<dbReference type="Gene3D" id="3.50.30.50">
    <property type="entry name" value="Putative cyclase"/>
    <property type="match status" value="1"/>
</dbReference>
<dbReference type="GeneID" id="34602053"/>
<dbReference type="InterPro" id="IPR007325">
    <property type="entry name" value="KFase/CYL"/>
</dbReference>
<dbReference type="PANTHER" id="PTHR34861">
    <property type="match status" value="1"/>
</dbReference>
<comment type="similarity">
    <text evidence="1">Belongs to the Cyclase 1 superfamily.</text>
</comment>
<dbReference type="AlphaFoldDB" id="A0A177F3G0"/>
<dbReference type="RefSeq" id="XP_022510816.1">
    <property type="nucleotide sequence ID" value="XM_022656854.1"/>
</dbReference>
<dbReference type="OrthoDB" id="5396at2759"/>
<evidence type="ECO:0000256" key="1">
    <source>
        <dbReference type="ARBA" id="ARBA00007865"/>
    </source>
</evidence>
<comment type="caution">
    <text evidence="2">The sequence shown here is derived from an EMBL/GenBank/DDBJ whole genome shotgun (WGS) entry which is preliminary data.</text>
</comment>
<dbReference type="SUPFAM" id="SSF102198">
    <property type="entry name" value="Putative cyclase"/>
    <property type="match status" value="1"/>
</dbReference>
<gene>
    <name evidence="2" type="ORF">AYO21_06895</name>
</gene>
<organism evidence="2 3">
    <name type="scientific">Fonsecaea monophora</name>
    <dbReference type="NCBI Taxonomy" id="254056"/>
    <lineage>
        <taxon>Eukaryota</taxon>
        <taxon>Fungi</taxon>
        <taxon>Dikarya</taxon>
        <taxon>Ascomycota</taxon>
        <taxon>Pezizomycotina</taxon>
        <taxon>Eurotiomycetes</taxon>
        <taxon>Chaetothyriomycetidae</taxon>
        <taxon>Chaetothyriales</taxon>
        <taxon>Herpotrichiellaceae</taxon>
        <taxon>Fonsecaea</taxon>
    </lineage>
</organism>
<proteinExistence type="inferred from homology"/>
<keyword evidence="3" id="KW-1185">Reference proteome</keyword>
<dbReference type="InterPro" id="IPR037175">
    <property type="entry name" value="KFase_sf"/>
</dbReference>
<name>A0A177F3G0_9EURO</name>
<dbReference type="Proteomes" id="UP000077002">
    <property type="component" value="Unassembled WGS sequence"/>
</dbReference>
<reference evidence="2 3" key="1">
    <citation type="submission" date="2016-03" db="EMBL/GenBank/DDBJ databases">
        <title>Draft genome sequence of the Fonsecaea monophora CBS 269.37.</title>
        <authorList>
            <person name="Bombassaro A."/>
            <person name="Vinicius W.A."/>
            <person name="De Hoog S."/>
            <person name="Sun J."/>
            <person name="Souza E.M."/>
            <person name="Raittz R.T."/>
            <person name="Costa F."/>
            <person name="Leao A.C."/>
            <person name="Tadra-Sfeir M.Z."/>
            <person name="Baura V."/>
            <person name="Balsanelli E."/>
            <person name="Pedrosa F.O."/>
            <person name="Moreno L.F."/>
            <person name="Steffens M.B."/>
            <person name="Xi L."/>
            <person name="Bocca A.L."/>
            <person name="Felipe M.S."/>
            <person name="Teixeira M."/>
            <person name="Telles Filho F.Q."/>
            <person name="Azevedo C.M."/>
            <person name="Gomes R."/>
            <person name="Vicente V.A."/>
        </authorList>
    </citation>
    <scope>NUCLEOTIDE SEQUENCE [LARGE SCALE GENOMIC DNA]</scope>
    <source>
        <strain evidence="2 3">CBS 269.37</strain>
    </source>
</reference>